<dbReference type="EMBL" id="MPGH01000233">
    <property type="protein sequence ID" value="OLN82026.1"/>
    <property type="molecule type" value="Genomic_DNA"/>
</dbReference>
<evidence type="ECO:0000313" key="3">
    <source>
        <dbReference type="EMBL" id="OLN82026.1"/>
    </source>
</evidence>
<feature type="region of interest" description="Disordered" evidence="1">
    <location>
        <begin position="1"/>
        <end position="21"/>
    </location>
</feature>
<evidence type="ECO:0000256" key="1">
    <source>
        <dbReference type="SAM" id="MobiDB-lite"/>
    </source>
</evidence>
<reference evidence="3 4" key="1">
    <citation type="submission" date="2016-11" db="EMBL/GenBank/DDBJ databases">
        <title>Draft Genome Assembly of Colletotrichum chlorophyti a pathogen of herbaceous plants.</title>
        <authorList>
            <person name="Gan P."/>
            <person name="Narusaka M."/>
            <person name="Tsushima A."/>
            <person name="Narusaka Y."/>
            <person name="Takano Y."/>
            <person name="Shirasu K."/>
        </authorList>
    </citation>
    <scope>NUCLEOTIDE SEQUENCE [LARGE SCALE GENOMIC DNA]</scope>
    <source>
        <strain evidence="3 4">NTL11</strain>
    </source>
</reference>
<keyword evidence="2" id="KW-1133">Transmembrane helix</keyword>
<name>A0A1Q8RC87_9PEZI</name>
<dbReference type="OrthoDB" id="4156595at2759"/>
<gene>
    <name evidence="3" type="ORF">CCHL11_08693</name>
</gene>
<keyword evidence="4" id="KW-1185">Reference proteome</keyword>
<keyword evidence="2" id="KW-0812">Transmembrane</keyword>
<evidence type="ECO:0000313" key="4">
    <source>
        <dbReference type="Proteomes" id="UP000186583"/>
    </source>
</evidence>
<organism evidence="3 4">
    <name type="scientific">Colletotrichum chlorophyti</name>
    <dbReference type="NCBI Taxonomy" id="708187"/>
    <lineage>
        <taxon>Eukaryota</taxon>
        <taxon>Fungi</taxon>
        <taxon>Dikarya</taxon>
        <taxon>Ascomycota</taxon>
        <taxon>Pezizomycotina</taxon>
        <taxon>Sordariomycetes</taxon>
        <taxon>Hypocreomycetidae</taxon>
        <taxon>Glomerellales</taxon>
        <taxon>Glomerellaceae</taxon>
        <taxon>Colletotrichum</taxon>
    </lineage>
</organism>
<sequence length="154" mass="17715">MSSSSTATKVTTTRGSSDAGTVHQSPIYKCILTPIIFVSFLLSLAWVDLKYTITRSRNHGGDHGSGWMPAWLHNIAYKRSPYHYLQLKESKTPSPHDEQGEWFYHSKQKKLMRMEVDDAFEMRGHVLVVLGLFSLAMVWCAWLVSSWAWRSVHW</sequence>
<feature type="compositionally biased region" description="Low complexity" evidence="1">
    <location>
        <begin position="1"/>
        <end position="17"/>
    </location>
</feature>
<dbReference type="AlphaFoldDB" id="A0A1Q8RC87"/>
<proteinExistence type="predicted"/>
<keyword evidence="2" id="KW-0472">Membrane</keyword>
<accession>A0A1Q8RC87</accession>
<dbReference type="Proteomes" id="UP000186583">
    <property type="component" value="Unassembled WGS sequence"/>
</dbReference>
<comment type="caution">
    <text evidence="3">The sequence shown here is derived from an EMBL/GenBank/DDBJ whole genome shotgun (WGS) entry which is preliminary data.</text>
</comment>
<feature type="transmembrane region" description="Helical" evidence="2">
    <location>
        <begin position="26"/>
        <end position="47"/>
    </location>
</feature>
<feature type="transmembrane region" description="Helical" evidence="2">
    <location>
        <begin position="126"/>
        <end position="149"/>
    </location>
</feature>
<evidence type="ECO:0000256" key="2">
    <source>
        <dbReference type="SAM" id="Phobius"/>
    </source>
</evidence>
<protein>
    <submittedName>
        <fullName evidence="3">Uncharacterized protein</fullName>
    </submittedName>
</protein>